<dbReference type="EMBL" id="CP000504">
    <property type="protein sequence ID" value="ABL87320.1"/>
    <property type="molecule type" value="Genomic_DNA"/>
</dbReference>
<protein>
    <submittedName>
        <fullName evidence="2">Uncharacterized protein</fullName>
    </submittedName>
</protein>
<dbReference type="OrthoDB" id="378638at2157"/>
<dbReference type="STRING" id="384616.Pisl_0137"/>
<reference evidence="2" key="1">
    <citation type="submission" date="2006-12" db="EMBL/GenBank/DDBJ databases">
        <title>Complete sequence of Pyrobaculum islandicum DSM 4184.</title>
        <authorList>
            <person name="Copeland A."/>
            <person name="Lucas S."/>
            <person name="Lapidus A."/>
            <person name="Barry K."/>
            <person name="Detter J.C."/>
            <person name="Glavina del Rio T."/>
            <person name="Dalin E."/>
            <person name="Tice H."/>
            <person name="Pitluck S."/>
            <person name="Meincke L."/>
            <person name="Brettin T."/>
            <person name="Bruce D."/>
            <person name="Han C."/>
            <person name="Tapia R."/>
            <person name="Gilna P."/>
            <person name="Schmutz J."/>
            <person name="Larimer F."/>
            <person name="Land M."/>
            <person name="Hauser L."/>
            <person name="Kyrpides N."/>
            <person name="Mikhailova N."/>
            <person name="Cozen A.E."/>
            <person name="Fitz-Gibbon S.T."/>
            <person name="House C.H."/>
            <person name="Saltikov C."/>
            <person name="Lowe T."/>
            <person name="Richardson P."/>
        </authorList>
    </citation>
    <scope>NUCLEOTIDE SEQUENCE [LARGE SCALE GENOMIC DNA]</scope>
    <source>
        <strain evidence="2">DSM 4184</strain>
    </source>
</reference>
<name>A1RQT8_PYRIL</name>
<accession>A1RQT8</accession>
<feature type="transmembrane region" description="Helical" evidence="1">
    <location>
        <begin position="313"/>
        <end position="332"/>
    </location>
</feature>
<dbReference type="HOGENOM" id="CLU_753590_0_0_2"/>
<dbReference type="AlphaFoldDB" id="A1RQT8"/>
<evidence type="ECO:0000256" key="1">
    <source>
        <dbReference type="SAM" id="Phobius"/>
    </source>
</evidence>
<evidence type="ECO:0000313" key="3">
    <source>
        <dbReference type="Proteomes" id="UP000002595"/>
    </source>
</evidence>
<feature type="transmembrane region" description="Helical" evidence="1">
    <location>
        <begin position="178"/>
        <end position="202"/>
    </location>
</feature>
<keyword evidence="1" id="KW-0472">Membrane</keyword>
<proteinExistence type="predicted"/>
<dbReference type="eggNOG" id="arCOG07688">
    <property type="taxonomic scope" value="Archaea"/>
</dbReference>
<keyword evidence="1" id="KW-0812">Transmembrane</keyword>
<dbReference type="RefSeq" id="WP_011761897.1">
    <property type="nucleotide sequence ID" value="NC_008701.1"/>
</dbReference>
<keyword evidence="3" id="KW-1185">Reference proteome</keyword>
<sequence>MIFFALLGGLAAGGRWGAAYGVLATYILYVLYGLSPPLGVVGALVVIAAARGLRLDKLTLYALATAFGKFLLLPHLASRPIPYYEALWYAAQVSPEWRTYAPLTYLPHMPPLELALEGTLFVVGAAALASRALAEVWGRGAVFWPLLAPEPLVFGHFAMAMPLAWIAAYFARLRRWEWALVSVAFAAGFHIYGGAVALLFVALYGTPWVLLLAPLALLTPQSWVLISLLWRIPGTDLLSVLEKVAFRAEWFWYIKLAVELAVVLAAAVSAGRAGVVALVGILGALLTARAPQEYAGFVYRHFAVVLPFSRPRPLWAFALLAFVPYLMQVYFFGLDWGWAVRYAQSFACGCPVEGPVESAYRLIYLKD</sequence>
<feature type="transmembrane region" description="Helical" evidence="1">
    <location>
        <begin position="27"/>
        <end position="50"/>
    </location>
</feature>
<keyword evidence="1" id="KW-1133">Transmembrane helix</keyword>
<organism evidence="2 3">
    <name type="scientific">Pyrobaculum islandicum (strain DSM 4184 / JCM 9189 / GEO3)</name>
    <dbReference type="NCBI Taxonomy" id="384616"/>
    <lineage>
        <taxon>Archaea</taxon>
        <taxon>Thermoproteota</taxon>
        <taxon>Thermoprotei</taxon>
        <taxon>Thermoproteales</taxon>
        <taxon>Thermoproteaceae</taxon>
        <taxon>Pyrobaculum</taxon>
    </lineage>
</organism>
<feature type="transmembrane region" description="Helical" evidence="1">
    <location>
        <begin position="153"/>
        <end position="171"/>
    </location>
</feature>
<dbReference type="Proteomes" id="UP000002595">
    <property type="component" value="Chromosome"/>
</dbReference>
<feature type="transmembrane region" description="Helical" evidence="1">
    <location>
        <begin position="208"/>
        <end position="230"/>
    </location>
</feature>
<evidence type="ECO:0000313" key="2">
    <source>
        <dbReference type="EMBL" id="ABL87320.1"/>
    </source>
</evidence>
<gene>
    <name evidence="2" type="ordered locus">Pisl_0137</name>
</gene>
<dbReference type="KEGG" id="pis:Pisl_0137"/>
<dbReference type="GeneID" id="4616812"/>